<dbReference type="Pfam" id="PF12802">
    <property type="entry name" value="MarR_2"/>
    <property type="match status" value="1"/>
</dbReference>
<proteinExistence type="predicted"/>
<dbReference type="SUPFAM" id="SSF46785">
    <property type="entry name" value="Winged helix' DNA-binding domain"/>
    <property type="match status" value="1"/>
</dbReference>
<dbReference type="InterPro" id="IPR000835">
    <property type="entry name" value="HTH_MarR-typ"/>
</dbReference>
<dbReference type="PANTHER" id="PTHR42756">
    <property type="entry name" value="TRANSCRIPTIONAL REGULATOR, MARR"/>
    <property type="match status" value="1"/>
</dbReference>
<keyword evidence="1" id="KW-0805">Transcription regulation</keyword>
<dbReference type="PANTHER" id="PTHR42756:SF1">
    <property type="entry name" value="TRANSCRIPTIONAL REPRESSOR OF EMRAB OPERON"/>
    <property type="match status" value="1"/>
</dbReference>
<dbReference type="Gene3D" id="1.10.10.10">
    <property type="entry name" value="Winged helix-like DNA-binding domain superfamily/Winged helix DNA-binding domain"/>
    <property type="match status" value="1"/>
</dbReference>
<dbReference type="EMBL" id="JAUSUR010000008">
    <property type="protein sequence ID" value="MDQ0362974.1"/>
    <property type="molecule type" value="Genomic_DNA"/>
</dbReference>
<dbReference type="InterPro" id="IPR036388">
    <property type="entry name" value="WH-like_DNA-bd_sf"/>
</dbReference>
<organism evidence="5 6">
    <name type="scientific">Breznakia pachnodae</name>
    <dbReference type="NCBI Taxonomy" id="265178"/>
    <lineage>
        <taxon>Bacteria</taxon>
        <taxon>Bacillati</taxon>
        <taxon>Bacillota</taxon>
        <taxon>Erysipelotrichia</taxon>
        <taxon>Erysipelotrichales</taxon>
        <taxon>Erysipelotrichaceae</taxon>
        <taxon>Breznakia</taxon>
    </lineage>
</organism>
<keyword evidence="2 5" id="KW-0238">DNA-binding</keyword>
<evidence type="ECO:0000256" key="1">
    <source>
        <dbReference type="ARBA" id="ARBA00023015"/>
    </source>
</evidence>
<comment type="caution">
    <text evidence="5">The sequence shown here is derived from an EMBL/GenBank/DDBJ whole genome shotgun (WGS) entry which is preliminary data.</text>
</comment>
<dbReference type="InterPro" id="IPR036390">
    <property type="entry name" value="WH_DNA-bd_sf"/>
</dbReference>
<evidence type="ECO:0000256" key="3">
    <source>
        <dbReference type="ARBA" id="ARBA00023163"/>
    </source>
</evidence>
<dbReference type="SMART" id="SM00347">
    <property type="entry name" value="HTH_MARR"/>
    <property type="match status" value="1"/>
</dbReference>
<feature type="domain" description="HTH marR-type" evidence="4">
    <location>
        <begin position="1"/>
        <end position="136"/>
    </location>
</feature>
<evidence type="ECO:0000313" key="5">
    <source>
        <dbReference type="EMBL" id="MDQ0362974.1"/>
    </source>
</evidence>
<keyword evidence="6" id="KW-1185">Reference proteome</keyword>
<accession>A0ABU0E8D0</accession>
<evidence type="ECO:0000259" key="4">
    <source>
        <dbReference type="PROSITE" id="PS50995"/>
    </source>
</evidence>
<dbReference type="GO" id="GO:0003677">
    <property type="term" value="F:DNA binding"/>
    <property type="evidence" value="ECO:0007669"/>
    <property type="project" value="UniProtKB-KW"/>
</dbReference>
<evidence type="ECO:0000313" key="6">
    <source>
        <dbReference type="Proteomes" id="UP001230220"/>
    </source>
</evidence>
<dbReference type="PROSITE" id="PS50995">
    <property type="entry name" value="HTH_MARR_2"/>
    <property type="match status" value="1"/>
</dbReference>
<dbReference type="PRINTS" id="PR00598">
    <property type="entry name" value="HTHMARR"/>
</dbReference>
<evidence type="ECO:0000256" key="2">
    <source>
        <dbReference type="ARBA" id="ARBA00023125"/>
    </source>
</evidence>
<name>A0ABU0E8D0_9FIRM</name>
<protein>
    <submittedName>
        <fullName evidence="5">DNA-binding MarR family transcriptional regulator</fullName>
    </submittedName>
</protein>
<reference evidence="5 6" key="1">
    <citation type="submission" date="2023-07" db="EMBL/GenBank/DDBJ databases">
        <title>Genomic Encyclopedia of Type Strains, Phase IV (KMG-IV): sequencing the most valuable type-strain genomes for metagenomic binning, comparative biology and taxonomic classification.</title>
        <authorList>
            <person name="Goeker M."/>
        </authorList>
    </citation>
    <scope>NUCLEOTIDE SEQUENCE [LARGE SCALE GENOMIC DNA]</scope>
    <source>
        <strain evidence="5 6">DSM 16784</strain>
    </source>
</reference>
<sequence>MLRNKEIYQLEQQLDWLEEKLKYKRLNKIEMHKGQPEILAYIYMHKDCKQYEIAKYLGISRASIGVSVKRMEKQGFIEVVPNKEDARATMLQITKKGVKLLVQSDMVMDEYITKKYDGFSDDEIDQYIRLQTKIKNNLSSLYKKDESDK</sequence>
<gene>
    <name evidence="5" type="ORF">J2S15_003735</name>
</gene>
<dbReference type="Proteomes" id="UP001230220">
    <property type="component" value="Unassembled WGS sequence"/>
</dbReference>
<dbReference type="RefSeq" id="WP_307411323.1">
    <property type="nucleotide sequence ID" value="NZ_JAUSUR010000008.1"/>
</dbReference>
<keyword evidence="3" id="KW-0804">Transcription</keyword>